<dbReference type="EMBL" id="SDOV01000008">
    <property type="protein sequence ID" value="KAH7638299.1"/>
    <property type="molecule type" value="Genomic_DNA"/>
</dbReference>
<feature type="region of interest" description="Disordered" evidence="5">
    <location>
        <begin position="1"/>
        <end position="48"/>
    </location>
</feature>
<feature type="transmembrane region" description="Helical" evidence="6">
    <location>
        <begin position="133"/>
        <end position="155"/>
    </location>
</feature>
<keyword evidence="3 6" id="KW-1133">Transmembrane helix</keyword>
<dbReference type="Gene3D" id="1.10.1450.10">
    <property type="entry name" value="Tetraspanin"/>
    <property type="match status" value="1"/>
</dbReference>
<feature type="region of interest" description="Disordered" evidence="5">
    <location>
        <begin position="200"/>
        <end position="229"/>
    </location>
</feature>
<keyword evidence="2 6" id="KW-0812">Transmembrane</keyword>
<comment type="subcellular location">
    <subcellularLocation>
        <location evidence="1">Membrane</location>
        <topology evidence="1">Multi-pass membrane protein</topology>
    </subcellularLocation>
</comment>
<evidence type="ECO:0000256" key="5">
    <source>
        <dbReference type="SAM" id="MobiDB-lite"/>
    </source>
</evidence>
<protein>
    <submittedName>
        <fullName evidence="7">Cd151 antigen-like protein</fullName>
    </submittedName>
</protein>
<dbReference type="PANTHER" id="PTHR19282">
    <property type="entry name" value="TETRASPANIN"/>
    <property type="match status" value="1"/>
</dbReference>
<reference evidence="7" key="1">
    <citation type="submission" date="2020-06" db="EMBL/GenBank/DDBJ databases">
        <authorList>
            <person name="Ji K."/>
            <person name="Li J."/>
        </authorList>
    </citation>
    <scope>NUCLEOTIDE SEQUENCE</scope>
    <source>
        <strain evidence="7">JKM2019</strain>
        <tissue evidence="7">Whole body</tissue>
    </source>
</reference>
<feature type="compositionally biased region" description="Low complexity" evidence="5">
    <location>
        <begin position="12"/>
        <end position="30"/>
    </location>
</feature>
<evidence type="ECO:0000256" key="3">
    <source>
        <dbReference type="ARBA" id="ARBA00022989"/>
    </source>
</evidence>
<dbReference type="InterPro" id="IPR008952">
    <property type="entry name" value="Tetraspanin_EC2_sf"/>
</dbReference>
<sequence>MTETNRQQKQHSSSTPPSSSSSSLKRQISQQHKHKQQQPRQPKQSSPTLPIAPSSLLANQSENIPAPECCCFSARFVNLVLFLFNFIFLLSGICILLLTVIYGRPEVSRYLGETTKYLNNIINLLGNGHLVQIIHYSMLFCGIVIIVISLMNICFSTATSWSKSSDYYYYRRGRGHLNGQQMIVNENESLLFRYSDWSRNSPQQKQQPQQQQPQSSFRSTSLSSTTATPSKSAYLNESIILDDCSDIDISMMNDHHHNRYVSSTPSHQNNSSLLLIDRKYSNRLLHNNNNNHHHHHQCRLFQDQQKHSSWSHFANSTIVLCIYIFILLFLFTVQLVIGLLAIITVSPDHVFLSTNSARNNNDDFLISVRDSVDIADLLVNHSEEIESLYHEFQCCGWNYYDDYEYLRIINNDDDENQSIIIDQYRNKTIPVPDSCCKTFVENCGHRKHPNNIYYDGCWSKFGAEMRDYVLMLGWTALGFAIIELIGIMFAVCHYVQIMSKS</sequence>
<feature type="transmembrane region" description="Helical" evidence="6">
    <location>
        <begin position="468"/>
        <end position="495"/>
    </location>
</feature>
<dbReference type="GO" id="GO:0016020">
    <property type="term" value="C:membrane"/>
    <property type="evidence" value="ECO:0007669"/>
    <property type="project" value="UniProtKB-SubCell"/>
</dbReference>
<dbReference type="Pfam" id="PF00335">
    <property type="entry name" value="Tetraspanin"/>
    <property type="match status" value="1"/>
</dbReference>
<name>A0A9D4NU44_DERFA</name>
<evidence type="ECO:0000256" key="2">
    <source>
        <dbReference type="ARBA" id="ARBA00022692"/>
    </source>
</evidence>
<feature type="compositionally biased region" description="Polar residues" evidence="5">
    <location>
        <begin position="1"/>
        <end position="11"/>
    </location>
</feature>
<dbReference type="SUPFAM" id="SSF48652">
    <property type="entry name" value="Tetraspanin"/>
    <property type="match status" value="1"/>
</dbReference>
<evidence type="ECO:0000313" key="7">
    <source>
        <dbReference type="EMBL" id="KAH7638299.1"/>
    </source>
</evidence>
<feature type="transmembrane region" description="Helical" evidence="6">
    <location>
        <begin position="318"/>
        <end position="343"/>
    </location>
</feature>
<reference evidence="7" key="2">
    <citation type="journal article" date="2021" name="World Allergy Organ. J.">
        <title>Chromosome-level assembly of Dermatophagoides farinae genome and transcriptome reveals two novel allergens Der f 37 and Der f 39.</title>
        <authorList>
            <person name="Chen J."/>
            <person name="Cai Z."/>
            <person name="Fan D."/>
            <person name="Hu J."/>
            <person name="Hou Y."/>
            <person name="He Y."/>
            <person name="Zhang Z."/>
            <person name="Zhao Z."/>
            <person name="Gao P."/>
            <person name="Hu W."/>
            <person name="Sun J."/>
            <person name="Li J."/>
            <person name="Ji K."/>
        </authorList>
    </citation>
    <scope>NUCLEOTIDE SEQUENCE</scope>
    <source>
        <strain evidence="7">JKM2019</strain>
    </source>
</reference>
<proteinExistence type="predicted"/>
<accession>A0A9D4NU44</accession>
<dbReference type="AlphaFoldDB" id="A0A9D4NU44"/>
<dbReference type="Proteomes" id="UP000828236">
    <property type="component" value="Unassembled WGS sequence"/>
</dbReference>
<dbReference type="InterPro" id="IPR018499">
    <property type="entry name" value="Tetraspanin/Peripherin"/>
</dbReference>
<comment type="caution">
    <text evidence="7">The sequence shown here is derived from an EMBL/GenBank/DDBJ whole genome shotgun (WGS) entry which is preliminary data.</text>
</comment>
<evidence type="ECO:0000256" key="6">
    <source>
        <dbReference type="SAM" id="Phobius"/>
    </source>
</evidence>
<gene>
    <name evidence="7" type="ORF">HUG17_9405</name>
</gene>
<organism evidence="7">
    <name type="scientific">Dermatophagoides farinae</name>
    <name type="common">American house dust mite</name>
    <dbReference type="NCBI Taxonomy" id="6954"/>
    <lineage>
        <taxon>Eukaryota</taxon>
        <taxon>Metazoa</taxon>
        <taxon>Ecdysozoa</taxon>
        <taxon>Arthropoda</taxon>
        <taxon>Chelicerata</taxon>
        <taxon>Arachnida</taxon>
        <taxon>Acari</taxon>
        <taxon>Acariformes</taxon>
        <taxon>Sarcoptiformes</taxon>
        <taxon>Astigmata</taxon>
        <taxon>Psoroptidia</taxon>
        <taxon>Analgoidea</taxon>
        <taxon>Pyroglyphidae</taxon>
        <taxon>Dermatophagoidinae</taxon>
        <taxon>Dermatophagoides</taxon>
    </lineage>
</organism>
<feature type="compositionally biased region" description="Low complexity" evidence="5">
    <location>
        <begin position="201"/>
        <end position="229"/>
    </location>
</feature>
<evidence type="ECO:0000256" key="4">
    <source>
        <dbReference type="ARBA" id="ARBA00023136"/>
    </source>
</evidence>
<evidence type="ECO:0000256" key="1">
    <source>
        <dbReference type="ARBA" id="ARBA00004141"/>
    </source>
</evidence>
<feature type="transmembrane region" description="Helical" evidence="6">
    <location>
        <begin position="79"/>
        <end position="102"/>
    </location>
</feature>
<keyword evidence="4 6" id="KW-0472">Membrane</keyword>
<feature type="compositionally biased region" description="Low complexity" evidence="5">
    <location>
        <begin position="38"/>
        <end position="47"/>
    </location>
</feature>